<evidence type="ECO:0000259" key="1">
    <source>
        <dbReference type="PROSITE" id="PS50805"/>
    </source>
</evidence>
<reference evidence="2" key="1">
    <citation type="submission" date="2025-08" db="UniProtKB">
        <authorList>
            <consortium name="Ensembl"/>
        </authorList>
    </citation>
    <scope>IDENTIFICATION</scope>
</reference>
<dbReference type="Ensembl" id="ENSPCET00000016404.1">
    <property type="protein sequence ID" value="ENSPCEP00000015846.1"/>
    <property type="gene ID" value="ENSPCEG00000012502.1"/>
</dbReference>
<keyword evidence="3" id="KW-1185">Reference proteome</keyword>
<evidence type="ECO:0000313" key="3">
    <source>
        <dbReference type="Proteomes" id="UP000694393"/>
    </source>
</evidence>
<dbReference type="Proteomes" id="UP000694393">
    <property type="component" value="Unplaced"/>
</dbReference>
<name>A0A8C8S645_9SAUR</name>
<dbReference type="InterPro" id="IPR001909">
    <property type="entry name" value="KRAB"/>
</dbReference>
<evidence type="ECO:0000313" key="2">
    <source>
        <dbReference type="Ensembl" id="ENSPCEP00000015846.1"/>
    </source>
</evidence>
<protein>
    <recommendedName>
        <fullName evidence="1">KRAB domain-containing protein</fullName>
    </recommendedName>
</protein>
<sequence length="108" mass="12137">MLQNFSALKWAGFKKVSKPDVLSHLKPKEDPWVSNPQDSQEKKILKGTCPGEESVGMPLLSMPEGNNWDFLLEPGELFKFRTVSQQVETKLIPFSLSPMGKGLEDFIS</sequence>
<dbReference type="PROSITE" id="PS50805">
    <property type="entry name" value="KRAB"/>
    <property type="match status" value="1"/>
</dbReference>
<proteinExistence type="predicted"/>
<dbReference type="AlphaFoldDB" id="A0A8C8S645"/>
<reference evidence="2" key="2">
    <citation type="submission" date="2025-09" db="UniProtKB">
        <authorList>
            <consortium name="Ensembl"/>
        </authorList>
    </citation>
    <scope>IDENTIFICATION</scope>
</reference>
<dbReference type="GO" id="GO:0006355">
    <property type="term" value="P:regulation of DNA-templated transcription"/>
    <property type="evidence" value="ECO:0007669"/>
    <property type="project" value="InterPro"/>
</dbReference>
<feature type="domain" description="KRAB" evidence="1">
    <location>
        <begin position="1"/>
        <end position="44"/>
    </location>
</feature>
<accession>A0A8C8S645</accession>
<organism evidence="2 3">
    <name type="scientific">Pelusios castaneus</name>
    <name type="common">West African mud turtle</name>
    <dbReference type="NCBI Taxonomy" id="367368"/>
    <lineage>
        <taxon>Eukaryota</taxon>
        <taxon>Metazoa</taxon>
        <taxon>Chordata</taxon>
        <taxon>Craniata</taxon>
        <taxon>Vertebrata</taxon>
        <taxon>Euteleostomi</taxon>
        <taxon>Archelosauria</taxon>
        <taxon>Testudinata</taxon>
        <taxon>Testudines</taxon>
        <taxon>Pleurodira</taxon>
        <taxon>Pelomedusidae</taxon>
        <taxon>Pelusios</taxon>
    </lineage>
</organism>